<dbReference type="PANTHER" id="PTHR42702:SF1">
    <property type="entry name" value="REGULATORY PROTEIN FOR BETA-LACTAMASE"/>
    <property type="match status" value="1"/>
</dbReference>
<sequence length="101" mass="10678">MAMSLADIQRHIELTFGANDRQRGIDGTFMWFLEEVGELAGALRGRDAQALAMEFADVQVWLATLANLSGVDLTAAVAQKYGAGCPGCGGTPCRCGTSEKP</sequence>
<organism evidence="2">
    <name type="scientific">Tuwongella immobilis</name>
    <dbReference type="NCBI Taxonomy" id="692036"/>
    <lineage>
        <taxon>Bacteria</taxon>
        <taxon>Pseudomonadati</taxon>
        <taxon>Planctomycetota</taxon>
        <taxon>Planctomycetia</taxon>
        <taxon>Gemmatales</taxon>
        <taxon>Gemmataceae</taxon>
        <taxon>Tuwongella</taxon>
    </lineage>
</organism>
<dbReference type="AlphaFoldDB" id="A0A6C2YT71"/>
<dbReference type="PANTHER" id="PTHR42702">
    <property type="entry name" value="NUCLEOTIDE PYROPHOSPHOHYDROLASE"/>
    <property type="match status" value="1"/>
</dbReference>
<accession>A0A6C2YT71</accession>
<dbReference type="Pfam" id="PF03819">
    <property type="entry name" value="MazG"/>
    <property type="match status" value="1"/>
</dbReference>
<dbReference type="RefSeq" id="WP_232056260.1">
    <property type="nucleotide sequence ID" value="NZ_LR593887.1"/>
</dbReference>
<dbReference type="SUPFAM" id="SSF101386">
    <property type="entry name" value="all-alpha NTP pyrophosphatases"/>
    <property type="match status" value="1"/>
</dbReference>
<evidence type="ECO:0000313" key="2">
    <source>
        <dbReference type="EMBL" id="VIP04115.1"/>
    </source>
</evidence>
<dbReference type="EMBL" id="LR593887">
    <property type="protein sequence ID" value="VTS05597.1"/>
    <property type="molecule type" value="Genomic_DNA"/>
</dbReference>
<keyword evidence="3" id="KW-1185">Reference proteome</keyword>
<dbReference type="Proteomes" id="UP000464378">
    <property type="component" value="Chromosome"/>
</dbReference>
<dbReference type="InterPro" id="IPR004518">
    <property type="entry name" value="MazG-like_dom"/>
</dbReference>
<dbReference type="KEGG" id="tim:GMBLW1_50780"/>
<dbReference type="Gene3D" id="1.10.287.1080">
    <property type="entry name" value="MazG-like"/>
    <property type="match status" value="1"/>
</dbReference>
<evidence type="ECO:0000259" key="1">
    <source>
        <dbReference type="Pfam" id="PF03819"/>
    </source>
</evidence>
<evidence type="ECO:0000313" key="3">
    <source>
        <dbReference type="Proteomes" id="UP000464378"/>
    </source>
</evidence>
<feature type="domain" description="NTP pyrophosphohydrolase MazG-like" evidence="1">
    <location>
        <begin position="30"/>
        <end position="78"/>
    </location>
</feature>
<dbReference type="EMBL" id="LR586016">
    <property type="protein sequence ID" value="VIP04115.1"/>
    <property type="molecule type" value="Genomic_DNA"/>
</dbReference>
<protein>
    <recommendedName>
        <fullName evidence="1">NTP pyrophosphohydrolase MazG-like domain-containing protein</fullName>
    </recommendedName>
</protein>
<reference evidence="2" key="1">
    <citation type="submission" date="2019-04" db="EMBL/GenBank/DDBJ databases">
        <authorList>
            <consortium name="Science for Life Laboratories"/>
        </authorList>
    </citation>
    <scope>NUCLEOTIDE SEQUENCE</scope>
    <source>
        <strain evidence="2">MBLW1</strain>
    </source>
</reference>
<name>A0A6C2YT71_9BACT</name>
<dbReference type="InParanoid" id="A0A6C2YT71"/>
<gene>
    <name evidence="2" type="ORF">GMBLW1_50780</name>
</gene>
<proteinExistence type="predicted"/>